<dbReference type="Proteomes" id="UP000324800">
    <property type="component" value="Unassembled WGS sequence"/>
</dbReference>
<evidence type="ECO:0000313" key="2">
    <source>
        <dbReference type="Proteomes" id="UP000324800"/>
    </source>
</evidence>
<gene>
    <name evidence="1" type="ORF">EZS28_017183</name>
</gene>
<accession>A0A5J4VY16</accession>
<sequence length="190" mass="21698">MAWWTCVDTQEQTTQINIWRIKAEHIPETQNTIADNLSRIIDGLNHSKDMKFSIEFVKSLIALRQQIDSLPRIMQRLKFFKVGQKSMKLKVVTLCSIYGTTVEHAKIRQEQLSAILVTPYWSILQVFVQLGRIAIKPIMLPVALRCCKLGPGAIAAEAYIPQGCLIAWMEFPKLQMNTLNVSLDLKNQQT</sequence>
<proteinExistence type="predicted"/>
<dbReference type="AlphaFoldDB" id="A0A5J4VY16"/>
<comment type="caution">
    <text evidence="1">The sequence shown here is derived from an EMBL/GenBank/DDBJ whole genome shotgun (WGS) entry which is preliminary data.</text>
</comment>
<organism evidence="1 2">
    <name type="scientific">Streblomastix strix</name>
    <dbReference type="NCBI Taxonomy" id="222440"/>
    <lineage>
        <taxon>Eukaryota</taxon>
        <taxon>Metamonada</taxon>
        <taxon>Preaxostyla</taxon>
        <taxon>Oxymonadida</taxon>
        <taxon>Streblomastigidae</taxon>
        <taxon>Streblomastix</taxon>
    </lineage>
</organism>
<reference evidence="1 2" key="1">
    <citation type="submission" date="2019-03" db="EMBL/GenBank/DDBJ databases">
        <title>Single cell metagenomics reveals metabolic interactions within the superorganism composed of flagellate Streblomastix strix and complex community of Bacteroidetes bacteria on its surface.</title>
        <authorList>
            <person name="Treitli S.C."/>
            <person name="Kolisko M."/>
            <person name="Husnik F."/>
            <person name="Keeling P."/>
            <person name="Hampl V."/>
        </authorList>
    </citation>
    <scope>NUCLEOTIDE SEQUENCE [LARGE SCALE GENOMIC DNA]</scope>
    <source>
        <strain evidence="1">ST1C</strain>
    </source>
</reference>
<evidence type="ECO:0000313" key="1">
    <source>
        <dbReference type="EMBL" id="KAA6387290.1"/>
    </source>
</evidence>
<dbReference type="EMBL" id="SNRW01004438">
    <property type="protein sequence ID" value="KAA6387290.1"/>
    <property type="molecule type" value="Genomic_DNA"/>
</dbReference>
<protein>
    <submittedName>
        <fullName evidence="1">Uncharacterized protein</fullName>
    </submittedName>
</protein>
<name>A0A5J4VY16_9EUKA</name>